<comment type="caution">
    <text evidence="1">The sequence shown here is derived from an EMBL/GenBank/DDBJ whole genome shotgun (WGS) entry which is preliminary data.</text>
</comment>
<dbReference type="OrthoDB" id="17255at2759"/>
<dbReference type="Proteomes" id="UP000636800">
    <property type="component" value="Chromosome 7"/>
</dbReference>
<gene>
    <name evidence="1" type="ORF">HPP92_015803</name>
</gene>
<reference evidence="1 2" key="1">
    <citation type="journal article" date="2020" name="Nat. Food">
        <title>A phased Vanilla planifolia genome enables genetic improvement of flavour and production.</title>
        <authorList>
            <person name="Hasing T."/>
            <person name="Tang H."/>
            <person name="Brym M."/>
            <person name="Khazi F."/>
            <person name="Huang T."/>
            <person name="Chambers A.H."/>
        </authorList>
    </citation>
    <scope>NUCLEOTIDE SEQUENCE [LARGE SCALE GENOMIC DNA]</scope>
    <source>
        <tissue evidence="1">Leaf</tissue>
    </source>
</reference>
<organism evidence="1 2">
    <name type="scientific">Vanilla planifolia</name>
    <name type="common">Vanilla</name>
    <dbReference type="NCBI Taxonomy" id="51239"/>
    <lineage>
        <taxon>Eukaryota</taxon>
        <taxon>Viridiplantae</taxon>
        <taxon>Streptophyta</taxon>
        <taxon>Embryophyta</taxon>
        <taxon>Tracheophyta</taxon>
        <taxon>Spermatophyta</taxon>
        <taxon>Magnoliopsida</taxon>
        <taxon>Liliopsida</taxon>
        <taxon>Asparagales</taxon>
        <taxon>Orchidaceae</taxon>
        <taxon>Vanilloideae</taxon>
        <taxon>Vanilleae</taxon>
        <taxon>Vanilla</taxon>
    </lineage>
</organism>
<accession>A0A835QIK3</accession>
<proteinExistence type="predicted"/>
<name>A0A835QIK3_VANPL</name>
<dbReference type="EMBL" id="JADCNL010000007">
    <property type="protein sequence ID" value="KAG0473946.1"/>
    <property type="molecule type" value="Genomic_DNA"/>
</dbReference>
<protein>
    <submittedName>
        <fullName evidence="1">Uncharacterized protein</fullName>
    </submittedName>
</protein>
<sequence>MEGFNCLSIAPSGEDGKDVSSRRDLSKDLIGFAFFEITPEALQLSKLAAIGRA</sequence>
<evidence type="ECO:0000313" key="2">
    <source>
        <dbReference type="Proteomes" id="UP000636800"/>
    </source>
</evidence>
<keyword evidence="2" id="KW-1185">Reference proteome</keyword>
<dbReference type="AlphaFoldDB" id="A0A835QIK3"/>
<evidence type="ECO:0000313" key="1">
    <source>
        <dbReference type="EMBL" id="KAG0473946.1"/>
    </source>
</evidence>